<evidence type="ECO:0000313" key="3">
    <source>
        <dbReference type="Proteomes" id="UP000002524"/>
    </source>
</evidence>
<dbReference type="PIR" id="D75583">
    <property type="entry name" value="D75583"/>
</dbReference>
<dbReference type="Proteomes" id="UP000002524">
    <property type="component" value="Chromosome 2"/>
</dbReference>
<gene>
    <name evidence="2" type="ordered locus">DR_A0295</name>
</gene>
<proteinExistence type="predicted"/>
<dbReference type="RefSeq" id="WP_010889554.1">
    <property type="nucleotide sequence ID" value="NC_001264.1"/>
</dbReference>
<feature type="region of interest" description="Disordered" evidence="1">
    <location>
        <begin position="79"/>
        <end position="113"/>
    </location>
</feature>
<dbReference type="OrthoDB" id="74346at2"/>
<sequence>MVRLATALRQPAEACGPLPPEADLARSLAESLPGLDAAHVAAAARTLRWGNVAGADPGSGVCLSCQPGASAYWLRGAGRCSSSPVAAPAPPCATGCGPGKARAKRTRPPEQGH</sequence>
<organism evidence="2 3">
    <name type="scientific">Deinococcus radiodurans (strain ATCC 13939 / DSM 20539 / JCM 16871 / CCUG 27074 / LMG 4051 / NBRC 15346 / NCIMB 9279 / VKM B-1422 / R1)</name>
    <dbReference type="NCBI Taxonomy" id="243230"/>
    <lineage>
        <taxon>Bacteria</taxon>
        <taxon>Thermotogati</taxon>
        <taxon>Deinococcota</taxon>
        <taxon>Deinococci</taxon>
        <taxon>Deinococcales</taxon>
        <taxon>Deinococcaceae</taxon>
        <taxon>Deinococcus</taxon>
    </lineage>
</organism>
<reference evidence="2 3" key="1">
    <citation type="journal article" date="1999" name="Science">
        <title>Genome sequence of the radioresistant bacterium Deinococcus radiodurans R1.</title>
        <authorList>
            <person name="White O."/>
            <person name="Eisen J.A."/>
            <person name="Heidelberg J.F."/>
            <person name="Hickey E.K."/>
            <person name="Peterson J.D."/>
            <person name="Dodson R.J."/>
            <person name="Haft D.H."/>
            <person name="Gwinn M.L."/>
            <person name="Nelson W.C."/>
            <person name="Richardson D.L."/>
            <person name="Moffat K.S."/>
            <person name="Qin H."/>
            <person name="Jiang L."/>
            <person name="Pamphile W."/>
            <person name="Crosby M."/>
            <person name="Shen M."/>
            <person name="Vamathevan J.J."/>
            <person name="Lam P."/>
            <person name="McDonald L."/>
            <person name="Utterback T."/>
            <person name="Zalewski C."/>
            <person name="Makarova K.S."/>
            <person name="Aravind L."/>
            <person name="Daly M.J."/>
            <person name="Minton K.W."/>
            <person name="Fleischmann R.D."/>
            <person name="Ketchum K.A."/>
            <person name="Nelson K.E."/>
            <person name="Salzberg S."/>
            <person name="Smith H.O."/>
            <person name="Venter J.C."/>
            <person name="Fraser C.M."/>
        </authorList>
    </citation>
    <scope>NUCLEOTIDE SEQUENCE [LARGE SCALE GENOMIC DNA]</scope>
    <source>
        <strain evidence="3">ATCC 13939 / DSM 20539 / JCM 16871 / LMG 4051 / NBRC 15346 / NCIMB 9279 / R1 / VKM B-1422</strain>
    </source>
</reference>
<keyword evidence="3" id="KW-1185">Reference proteome</keyword>
<dbReference type="InParanoid" id="Q9RYL7"/>
<dbReference type="EMBL" id="AE001825">
    <property type="protein sequence ID" value="AAF12519.1"/>
    <property type="molecule type" value="Genomic_DNA"/>
</dbReference>
<dbReference type="EnsemblBacteria" id="AAF12519">
    <property type="protein sequence ID" value="AAF12519"/>
    <property type="gene ID" value="DR_A0295"/>
</dbReference>
<dbReference type="AlphaFoldDB" id="Q9RYL7"/>
<protein>
    <submittedName>
        <fullName evidence="2">Uncharacterized protein</fullName>
    </submittedName>
</protein>
<evidence type="ECO:0000256" key="1">
    <source>
        <dbReference type="SAM" id="MobiDB-lite"/>
    </source>
</evidence>
<evidence type="ECO:0000313" key="2">
    <source>
        <dbReference type="EMBL" id="AAF12519.1"/>
    </source>
</evidence>
<accession>Q9RYL7</accession>
<dbReference type="HOGENOM" id="CLU_2129365_0_0_0"/>
<name>Q9RYL7_DEIRA</name>
<dbReference type="KEGG" id="dra:DR_A0295"/>
<dbReference type="PaxDb" id="243230-DR_A0295"/>